<reference evidence="2" key="1">
    <citation type="journal article" date="2019" name="Int. J. Syst. Evol. Microbiol.">
        <title>The Global Catalogue of Microorganisms (GCM) 10K type strain sequencing project: providing services to taxonomists for standard genome sequencing and annotation.</title>
        <authorList>
            <consortium name="The Broad Institute Genomics Platform"/>
            <consortium name="The Broad Institute Genome Sequencing Center for Infectious Disease"/>
            <person name="Wu L."/>
            <person name="Ma J."/>
        </authorList>
    </citation>
    <scope>NUCLEOTIDE SEQUENCE [LARGE SCALE GENOMIC DNA]</scope>
    <source>
        <strain evidence="2">KCTC 52416</strain>
    </source>
</reference>
<sequence>MAINHNAIIPPEIPFADKVLHGLRKALRKLVEESAANGESLVIKRDGEIKEVPAKDLLKTLPKEDTHQ</sequence>
<evidence type="ECO:0000313" key="2">
    <source>
        <dbReference type="Proteomes" id="UP001595526"/>
    </source>
</evidence>
<dbReference type="EMBL" id="JBHRTA010000055">
    <property type="protein sequence ID" value="MFC3199526.1"/>
    <property type="molecule type" value="Genomic_DNA"/>
</dbReference>
<gene>
    <name evidence="1" type="ORF">ACFOET_18055</name>
</gene>
<protein>
    <recommendedName>
        <fullName evidence="3">Antitoxin</fullName>
    </recommendedName>
</protein>
<dbReference type="Proteomes" id="UP001595526">
    <property type="component" value="Unassembled WGS sequence"/>
</dbReference>
<accession>A0ABV7JRX1</accession>
<comment type="caution">
    <text evidence="1">The sequence shown here is derived from an EMBL/GenBank/DDBJ whole genome shotgun (WGS) entry which is preliminary data.</text>
</comment>
<organism evidence="1 2">
    <name type="scientific">Parapedobacter deserti</name>
    <dbReference type="NCBI Taxonomy" id="1912957"/>
    <lineage>
        <taxon>Bacteria</taxon>
        <taxon>Pseudomonadati</taxon>
        <taxon>Bacteroidota</taxon>
        <taxon>Sphingobacteriia</taxon>
        <taxon>Sphingobacteriales</taxon>
        <taxon>Sphingobacteriaceae</taxon>
        <taxon>Parapedobacter</taxon>
    </lineage>
</organism>
<proteinExistence type="predicted"/>
<evidence type="ECO:0000313" key="1">
    <source>
        <dbReference type="EMBL" id="MFC3199526.1"/>
    </source>
</evidence>
<name>A0ABV7JRX1_9SPHI</name>
<keyword evidence="2" id="KW-1185">Reference proteome</keyword>
<evidence type="ECO:0008006" key="3">
    <source>
        <dbReference type="Google" id="ProtNLM"/>
    </source>
</evidence>
<dbReference type="RefSeq" id="WP_379025242.1">
    <property type="nucleotide sequence ID" value="NZ_JBHRTA010000055.1"/>
</dbReference>